<evidence type="ECO:0000313" key="3">
    <source>
        <dbReference type="Proteomes" id="UP001203058"/>
    </source>
</evidence>
<feature type="compositionally biased region" description="Pro residues" evidence="1">
    <location>
        <begin position="204"/>
        <end position="218"/>
    </location>
</feature>
<dbReference type="Proteomes" id="UP001203058">
    <property type="component" value="Unassembled WGS sequence"/>
</dbReference>
<dbReference type="RefSeq" id="WP_241446607.1">
    <property type="nucleotide sequence ID" value="NZ_JAKZHW010000001.1"/>
</dbReference>
<proteinExistence type="predicted"/>
<organism evidence="2 3">
    <name type="scientific">Sphingomonas telluris</name>
    <dbReference type="NCBI Taxonomy" id="2907998"/>
    <lineage>
        <taxon>Bacteria</taxon>
        <taxon>Pseudomonadati</taxon>
        <taxon>Pseudomonadota</taxon>
        <taxon>Alphaproteobacteria</taxon>
        <taxon>Sphingomonadales</taxon>
        <taxon>Sphingomonadaceae</taxon>
        <taxon>Sphingomonas</taxon>
    </lineage>
</organism>
<protein>
    <submittedName>
        <fullName evidence="2">Uncharacterized protein</fullName>
    </submittedName>
</protein>
<feature type="region of interest" description="Disordered" evidence="1">
    <location>
        <begin position="201"/>
        <end position="229"/>
    </location>
</feature>
<reference evidence="2 3" key="1">
    <citation type="submission" date="2022-03" db="EMBL/GenBank/DDBJ databases">
        <authorList>
            <person name="Jo J.-H."/>
            <person name="Im W.-T."/>
        </authorList>
    </citation>
    <scope>NUCLEOTIDE SEQUENCE [LARGE SCALE GENOMIC DNA]</scope>
    <source>
        <strain evidence="2 3">SM33</strain>
    </source>
</reference>
<keyword evidence="3" id="KW-1185">Reference proteome</keyword>
<gene>
    <name evidence="2" type="ORF">LZ016_06580</name>
</gene>
<comment type="caution">
    <text evidence="2">The sequence shown here is derived from an EMBL/GenBank/DDBJ whole genome shotgun (WGS) entry which is preliminary data.</text>
</comment>
<sequence>MKRSPPQSRTGVSSGDPFFDLAADQLATIGAVALMYNSVESRIDDMLAEGLRIPIQPAEVLSRINGVEGKVALIKFSAAHWGFSDKEQLFLAEALGDAGFMMLKRWRDAVIHARLFDFRTGVARVPERQGRTSEVLLSLEALEGLYNRLVALKNELWSLWEILERRSRLTRGGISDQHRERLERENSGAWAQAHERREYRLSLPPMPSFPEDIPPFGQPPSVRQQPSRE</sequence>
<accession>A0ABS9VLC1</accession>
<dbReference type="EMBL" id="JAKZHW010000001">
    <property type="protein sequence ID" value="MCH8615765.1"/>
    <property type="molecule type" value="Genomic_DNA"/>
</dbReference>
<evidence type="ECO:0000256" key="1">
    <source>
        <dbReference type="SAM" id="MobiDB-lite"/>
    </source>
</evidence>
<name>A0ABS9VLC1_9SPHN</name>
<evidence type="ECO:0000313" key="2">
    <source>
        <dbReference type="EMBL" id="MCH8615765.1"/>
    </source>
</evidence>